<dbReference type="Pfam" id="PF00089">
    <property type="entry name" value="Trypsin"/>
    <property type="match status" value="2"/>
</dbReference>
<dbReference type="GO" id="GO:0004252">
    <property type="term" value="F:serine-type endopeptidase activity"/>
    <property type="evidence" value="ECO:0007669"/>
    <property type="project" value="InterPro"/>
</dbReference>
<dbReference type="InterPro" id="IPR043504">
    <property type="entry name" value="Peptidase_S1_PA_chymotrypsin"/>
</dbReference>
<dbReference type="Gene3D" id="2.40.10.10">
    <property type="entry name" value="Trypsin-like serine proteases"/>
    <property type="match status" value="4"/>
</dbReference>
<evidence type="ECO:0000259" key="6">
    <source>
        <dbReference type="PROSITE" id="PS50240"/>
    </source>
</evidence>
<name>A0A6J1SZY7_FRAOC</name>
<dbReference type="InterPro" id="IPR051487">
    <property type="entry name" value="Ser/Thr_Proteases_Immune/Dev"/>
</dbReference>
<dbReference type="FunFam" id="2.40.10.10:FF:000028">
    <property type="entry name" value="Serine protease easter"/>
    <property type="match status" value="2"/>
</dbReference>
<protein>
    <submittedName>
        <fullName evidence="8">Uncharacterized protein LOC113212374</fullName>
    </submittedName>
</protein>
<dbReference type="PRINTS" id="PR00722">
    <property type="entry name" value="CHYMOTRYPSIN"/>
</dbReference>
<feature type="domain" description="Peptidase S1" evidence="6">
    <location>
        <begin position="48"/>
        <end position="315"/>
    </location>
</feature>
<dbReference type="KEGG" id="foc:113212374"/>
<dbReference type="InterPro" id="IPR009003">
    <property type="entry name" value="Peptidase_S1_PA"/>
</dbReference>
<evidence type="ECO:0000313" key="8">
    <source>
        <dbReference type="RefSeq" id="XP_026286834.2"/>
    </source>
</evidence>
<proteinExistence type="inferred from homology"/>
<organism evidence="7 8">
    <name type="scientific">Frankliniella occidentalis</name>
    <name type="common">Western flower thrips</name>
    <name type="synonym">Euthrips occidentalis</name>
    <dbReference type="NCBI Taxonomy" id="133901"/>
    <lineage>
        <taxon>Eukaryota</taxon>
        <taxon>Metazoa</taxon>
        <taxon>Ecdysozoa</taxon>
        <taxon>Arthropoda</taxon>
        <taxon>Hexapoda</taxon>
        <taxon>Insecta</taxon>
        <taxon>Pterygota</taxon>
        <taxon>Neoptera</taxon>
        <taxon>Paraneoptera</taxon>
        <taxon>Thysanoptera</taxon>
        <taxon>Terebrantia</taxon>
        <taxon>Thripoidea</taxon>
        <taxon>Thripidae</taxon>
        <taxon>Frankliniella</taxon>
    </lineage>
</organism>
<dbReference type="InterPro" id="IPR001254">
    <property type="entry name" value="Trypsin_dom"/>
</dbReference>
<feature type="domain" description="Peptidase S1" evidence="6">
    <location>
        <begin position="479"/>
        <end position="750"/>
    </location>
</feature>
<keyword evidence="7" id="KW-1185">Reference proteome</keyword>
<reference evidence="8" key="1">
    <citation type="submission" date="2025-08" db="UniProtKB">
        <authorList>
            <consortium name="RefSeq"/>
        </authorList>
    </citation>
    <scope>IDENTIFICATION</scope>
    <source>
        <tissue evidence="8">Whole organism</tissue>
    </source>
</reference>
<dbReference type="Proteomes" id="UP000504606">
    <property type="component" value="Unplaced"/>
</dbReference>
<dbReference type="InterPro" id="IPR022700">
    <property type="entry name" value="CLIP"/>
</dbReference>
<keyword evidence="1 5" id="KW-0732">Signal</keyword>
<dbReference type="InterPro" id="IPR001314">
    <property type="entry name" value="Peptidase_S1A"/>
</dbReference>
<feature type="chain" id="PRO_5039531291" evidence="5">
    <location>
        <begin position="23"/>
        <end position="751"/>
    </location>
</feature>
<dbReference type="PROSITE" id="PS50240">
    <property type="entry name" value="TRYPSIN_DOM"/>
    <property type="match status" value="2"/>
</dbReference>
<feature type="signal peptide" evidence="5">
    <location>
        <begin position="1"/>
        <end position="22"/>
    </location>
</feature>
<evidence type="ECO:0000256" key="3">
    <source>
        <dbReference type="ARBA" id="ARBA00023180"/>
    </source>
</evidence>
<evidence type="ECO:0000256" key="5">
    <source>
        <dbReference type="SAM" id="SignalP"/>
    </source>
</evidence>
<dbReference type="PANTHER" id="PTHR24256">
    <property type="entry name" value="TRYPTASE-RELATED"/>
    <property type="match status" value="1"/>
</dbReference>
<dbReference type="GO" id="GO:0006508">
    <property type="term" value="P:proteolysis"/>
    <property type="evidence" value="ECO:0007669"/>
    <property type="project" value="InterPro"/>
</dbReference>
<dbReference type="SUPFAM" id="SSF50494">
    <property type="entry name" value="Trypsin-like serine proteases"/>
    <property type="match status" value="2"/>
</dbReference>
<dbReference type="Pfam" id="PF12032">
    <property type="entry name" value="CLIP"/>
    <property type="match status" value="1"/>
</dbReference>
<sequence>MRENECFLLLAALLSSSALVWGTKQAGHHHGLLPTDVECGPHEKKTGPISGNLAEVMEVPWVARLGYRRGAGAGTAFECGGALISRRYVLTAARCTQPNPPVTVRLGEHDLTSDLDCNCIGGGDICAPPVVDVDVEEAVAHPEYVSGGRRNDIALVRLARPVALTDAVAPVCLPAHLPAGQDPEDALPRRRRAYRLELTGWGRIGKGGSDSEQNILFKLELRTTNHSECAAKYSELPDRIDEARQMCGIGRDGRDVCSGDTGGPLTGAMPLAEHRVRAVLWGVVSFGPAECTASGVPAVFTRVTYYMPWIMSQLRPMIGAYSCKTLLRVVNKRLPAIRMEEEPVCIPALPPPPHTVSPTSPKFRAVHAQLGASCLCERDAMRGYEHLSLWLLLGAAAAVGVVEVQAAHLVRACAAHEFCVHIGKCKVLADMIRAPSREQKTRLKDALCGWETLEQPRVPWVCCPVLPESCGPVNTTDTTLSGRLWTAVEEFPWTVNLGFKKGSEPTEFQCEGALISARYVVTAAYCVKDWRGNTVNVVRLGEHDEATDPDCEKFGDDIRYCAPPVIEVGVEEAIQHPEYSANDKWNDIGLLRLKEAVAFSESVQPVCLPLPDYALEERTPYRVVVGWAGEHEEDGSTPDRSVPRRLRKIELKEMPHDDCVATFSKISTTIQLKQALQLCVVSNKPGQNFCEGFGGGPFTIVTRRYDGDIEKRRSVLEGIVGFGTFCEGKDVVTVFTRVAHYVPWILDNMRL</sequence>
<dbReference type="SMART" id="SM00020">
    <property type="entry name" value="Tryp_SPc"/>
    <property type="match status" value="2"/>
</dbReference>
<dbReference type="GeneID" id="113212374"/>
<evidence type="ECO:0000256" key="1">
    <source>
        <dbReference type="ARBA" id="ARBA00022729"/>
    </source>
</evidence>
<dbReference type="OrthoDB" id="547031at2759"/>
<dbReference type="CDD" id="cd00190">
    <property type="entry name" value="Tryp_SPc"/>
    <property type="match status" value="2"/>
</dbReference>
<gene>
    <name evidence="8" type="primary">LOC113212374</name>
</gene>
<evidence type="ECO:0000256" key="4">
    <source>
        <dbReference type="ARBA" id="ARBA00024195"/>
    </source>
</evidence>
<evidence type="ECO:0000313" key="7">
    <source>
        <dbReference type="Proteomes" id="UP000504606"/>
    </source>
</evidence>
<comment type="similarity">
    <text evidence="4">Belongs to the peptidase S1 family. CLIP subfamily.</text>
</comment>
<accession>A0A6J1SZY7</accession>
<keyword evidence="2" id="KW-1015">Disulfide bond</keyword>
<evidence type="ECO:0000256" key="2">
    <source>
        <dbReference type="ARBA" id="ARBA00023157"/>
    </source>
</evidence>
<dbReference type="RefSeq" id="XP_026286834.2">
    <property type="nucleotide sequence ID" value="XM_026431049.2"/>
</dbReference>
<dbReference type="AlphaFoldDB" id="A0A6J1SZY7"/>
<keyword evidence="3" id="KW-0325">Glycoprotein</keyword>